<sequence>MGYMPPEYREGNTAATVAADVYSFGILMIEIATQNRPSWPVKLEGKAMGLVEWAREMVGLNREIEMVYEKIPRDGLIEEEVKEYFRIACMCSSEGWKERPAMKELELIIRTRSGDPVVCLLVLLMLNTRPCGGLAAARKIEAPAHRNPNVKTLLSIGGGNSSATATFTFMASQASSRKSFIDSSISLSRSYIFYALDLDWEYPPTPTEMNNLGSLLNE</sequence>
<dbReference type="InterPro" id="IPR011009">
    <property type="entry name" value="Kinase-like_dom_sf"/>
</dbReference>
<dbReference type="SUPFAM" id="SSF51445">
    <property type="entry name" value="(Trans)glycosidases"/>
    <property type="match status" value="1"/>
</dbReference>
<keyword evidence="4" id="KW-1185">Reference proteome</keyword>
<dbReference type="InterPro" id="IPR017853">
    <property type="entry name" value="GH"/>
</dbReference>
<organism evidence="3 4">
    <name type="scientific">Hibiscus sabdariffa</name>
    <name type="common">roselle</name>
    <dbReference type="NCBI Taxonomy" id="183260"/>
    <lineage>
        <taxon>Eukaryota</taxon>
        <taxon>Viridiplantae</taxon>
        <taxon>Streptophyta</taxon>
        <taxon>Embryophyta</taxon>
        <taxon>Tracheophyta</taxon>
        <taxon>Spermatophyta</taxon>
        <taxon>Magnoliopsida</taxon>
        <taxon>eudicotyledons</taxon>
        <taxon>Gunneridae</taxon>
        <taxon>Pentapetalae</taxon>
        <taxon>rosids</taxon>
        <taxon>malvids</taxon>
        <taxon>Malvales</taxon>
        <taxon>Malvaceae</taxon>
        <taxon>Malvoideae</taxon>
        <taxon>Hibiscus</taxon>
    </lineage>
</organism>
<dbReference type="InterPro" id="IPR001223">
    <property type="entry name" value="Glyco_hydro18_cat"/>
</dbReference>
<dbReference type="InterPro" id="IPR001245">
    <property type="entry name" value="Ser-Thr/Tyr_kinase_cat_dom"/>
</dbReference>
<comment type="caution">
    <text evidence="3">The sequence shown here is derived from an EMBL/GenBank/DDBJ whole genome shotgun (WGS) entry which is preliminary data.</text>
</comment>
<evidence type="ECO:0008006" key="5">
    <source>
        <dbReference type="Google" id="ProtNLM"/>
    </source>
</evidence>
<dbReference type="Pfam" id="PF07714">
    <property type="entry name" value="PK_Tyr_Ser-Thr"/>
    <property type="match status" value="1"/>
</dbReference>
<dbReference type="Gene3D" id="1.10.510.10">
    <property type="entry name" value="Transferase(Phosphotransferase) domain 1"/>
    <property type="match status" value="1"/>
</dbReference>
<feature type="domain" description="GH18" evidence="2">
    <location>
        <begin position="87"/>
        <end position="218"/>
    </location>
</feature>
<dbReference type="Proteomes" id="UP001472677">
    <property type="component" value="Unassembled WGS sequence"/>
</dbReference>
<proteinExistence type="predicted"/>
<dbReference type="InterPro" id="IPR051564">
    <property type="entry name" value="LRR_receptor-like_kinase"/>
</dbReference>
<dbReference type="PROSITE" id="PS51910">
    <property type="entry name" value="GH18_2"/>
    <property type="match status" value="1"/>
</dbReference>
<gene>
    <name evidence="3" type="ORF">V6N12_040963</name>
</gene>
<dbReference type="InterPro" id="IPR000719">
    <property type="entry name" value="Prot_kinase_dom"/>
</dbReference>
<dbReference type="EMBL" id="JBBPBM010000020">
    <property type="protein sequence ID" value="KAK8552365.1"/>
    <property type="molecule type" value="Genomic_DNA"/>
</dbReference>
<dbReference type="PANTHER" id="PTHR48055">
    <property type="entry name" value="LEUCINE-RICH REPEAT RECEPTOR PROTEIN KINASE EMS1"/>
    <property type="match status" value="1"/>
</dbReference>
<accession>A0ABR2E5C8</accession>
<feature type="domain" description="Protein kinase" evidence="1">
    <location>
        <begin position="1"/>
        <end position="118"/>
    </location>
</feature>
<dbReference type="PROSITE" id="PS50011">
    <property type="entry name" value="PROTEIN_KINASE_DOM"/>
    <property type="match status" value="1"/>
</dbReference>
<reference evidence="3 4" key="1">
    <citation type="journal article" date="2024" name="G3 (Bethesda)">
        <title>Genome assembly of Hibiscus sabdariffa L. provides insights into metabolisms of medicinal natural products.</title>
        <authorList>
            <person name="Kim T."/>
        </authorList>
    </citation>
    <scope>NUCLEOTIDE SEQUENCE [LARGE SCALE GENOMIC DNA]</scope>
    <source>
        <strain evidence="3">TK-2024</strain>
        <tissue evidence="3">Old leaves</tissue>
    </source>
</reference>
<evidence type="ECO:0000313" key="3">
    <source>
        <dbReference type="EMBL" id="KAK8552365.1"/>
    </source>
</evidence>
<dbReference type="PANTHER" id="PTHR48055:SF40">
    <property type="entry name" value="LEUCINE-RICH REPEAT RECEPTOR PROTEIN KINASE EMS1"/>
    <property type="match status" value="1"/>
</dbReference>
<dbReference type="Pfam" id="PF00704">
    <property type="entry name" value="Glyco_hydro_18"/>
    <property type="match status" value="1"/>
</dbReference>
<evidence type="ECO:0000259" key="2">
    <source>
        <dbReference type="PROSITE" id="PS51910"/>
    </source>
</evidence>
<name>A0ABR2E5C8_9ROSI</name>
<dbReference type="SUPFAM" id="SSF56112">
    <property type="entry name" value="Protein kinase-like (PK-like)"/>
    <property type="match status" value="1"/>
</dbReference>
<evidence type="ECO:0000259" key="1">
    <source>
        <dbReference type="PROSITE" id="PS50011"/>
    </source>
</evidence>
<dbReference type="Gene3D" id="3.20.20.80">
    <property type="entry name" value="Glycosidases"/>
    <property type="match status" value="1"/>
</dbReference>
<protein>
    <recommendedName>
        <fullName evidence="5">Protein kinase domain-containing protein</fullName>
    </recommendedName>
</protein>
<evidence type="ECO:0000313" key="4">
    <source>
        <dbReference type="Proteomes" id="UP001472677"/>
    </source>
</evidence>